<evidence type="ECO:0000313" key="3">
    <source>
        <dbReference type="Proteomes" id="UP001432312"/>
    </source>
</evidence>
<proteinExistence type="predicted"/>
<evidence type="ECO:0000313" key="2">
    <source>
        <dbReference type="EMBL" id="WUN83171.1"/>
    </source>
</evidence>
<accession>A0ABZ1QKI6</accession>
<keyword evidence="3" id="KW-1185">Reference proteome</keyword>
<evidence type="ECO:0000256" key="1">
    <source>
        <dbReference type="SAM" id="SignalP"/>
    </source>
</evidence>
<keyword evidence="1" id="KW-0732">Signal</keyword>
<sequence>MRRLGVISAAVAFASAVVLSSPAVADMLVPLDQPGTVVFNNGSGNVTNIGDGNSAAGRDNLVGSGHVAGAGHLVGLTAVSNNWVVRNNLDVSLTLASVSGVAGSPAVNSVIPAGGTSGRFTLIPGTTGVAVFRQTDNAAFQVTVNFGNNNSAACVENNFPQGVSCPSTYGTISIPNTLSINPGS</sequence>
<organism evidence="2 3">
    <name type="scientific">Streptomyces erythrochromogenes</name>
    <dbReference type="NCBI Taxonomy" id="285574"/>
    <lineage>
        <taxon>Bacteria</taxon>
        <taxon>Bacillati</taxon>
        <taxon>Actinomycetota</taxon>
        <taxon>Actinomycetes</taxon>
        <taxon>Kitasatosporales</taxon>
        <taxon>Streptomycetaceae</taxon>
        <taxon>Streptomyces</taxon>
    </lineage>
</organism>
<dbReference type="RefSeq" id="WP_266504211.1">
    <property type="nucleotide sequence ID" value="NZ_CP108036.1"/>
</dbReference>
<protein>
    <submittedName>
        <fullName evidence="2">Uncharacterized protein</fullName>
    </submittedName>
</protein>
<feature type="signal peptide" evidence="1">
    <location>
        <begin position="1"/>
        <end position="25"/>
    </location>
</feature>
<dbReference type="EMBL" id="CP108036">
    <property type="protein sequence ID" value="WUN83171.1"/>
    <property type="molecule type" value="Genomic_DNA"/>
</dbReference>
<gene>
    <name evidence="2" type="ORF">OHA91_34420</name>
</gene>
<feature type="chain" id="PRO_5045506399" evidence="1">
    <location>
        <begin position="26"/>
        <end position="184"/>
    </location>
</feature>
<reference evidence="2" key="1">
    <citation type="submission" date="2022-10" db="EMBL/GenBank/DDBJ databases">
        <title>The complete genomes of actinobacterial strains from the NBC collection.</title>
        <authorList>
            <person name="Joergensen T.S."/>
            <person name="Alvarez Arevalo M."/>
            <person name="Sterndorff E.B."/>
            <person name="Faurdal D."/>
            <person name="Vuksanovic O."/>
            <person name="Mourched A.-S."/>
            <person name="Charusanti P."/>
            <person name="Shaw S."/>
            <person name="Blin K."/>
            <person name="Weber T."/>
        </authorList>
    </citation>
    <scope>NUCLEOTIDE SEQUENCE</scope>
    <source>
        <strain evidence="2">NBC_00303</strain>
    </source>
</reference>
<dbReference type="GeneID" id="95501253"/>
<name>A0ABZ1QKI6_9ACTN</name>
<dbReference type="Proteomes" id="UP001432312">
    <property type="component" value="Chromosome"/>
</dbReference>